<dbReference type="VEuPathDB" id="ToxoDB:EAH_00065490"/>
<dbReference type="EMBL" id="HG672175">
    <property type="protein sequence ID" value="CDI82245.1"/>
    <property type="molecule type" value="Genomic_DNA"/>
</dbReference>
<feature type="compositionally biased region" description="Basic and acidic residues" evidence="1">
    <location>
        <begin position="25"/>
        <end position="39"/>
    </location>
</feature>
<protein>
    <submittedName>
        <fullName evidence="2">Uncharacterized protein</fullName>
    </submittedName>
</protein>
<proteinExistence type="predicted"/>
<organism evidence="2 3">
    <name type="scientific">Eimeria acervulina</name>
    <name type="common">Coccidian parasite</name>
    <dbReference type="NCBI Taxonomy" id="5801"/>
    <lineage>
        <taxon>Eukaryota</taxon>
        <taxon>Sar</taxon>
        <taxon>Alveolata</taxon>
        <taxon>Apicomplexa</taxon>
        <taxon>Conoidasida</taxon>
        <taxon>Coccidia</taxon>
        <taxon>Eucoccidiorida</taxon>
        <taxon>Eimeriorina</taxon>
        <taxon>Eimeriidae</taxon>
        <taxon>Eimeria</taxon>
    </lineage>
</organism>
<evidence type="ECO:0000256" key="1">
    <source>
        <dbReference type="SAM" id="MobiDB-lite"/>
    </source>
</evidence>
<dbReference type="RefSeq" id="XP_013248282.1">
    <property type="nucleotide sequence ID" value="XM_013392828.1"/>
</dbReference>
<feature type="region of interest" description="Disordered" evidence="1">
    <location>
        <begin position="65"/>
        <end position="92"/>
    </location>
</feature>
<sequence>MCGYRRAPERKTSLGKKVKDIVLKIIDRHQQKGDRKTTDDQDTQDPEENADAIGKALMAGMQEGEFNRPVGPRNTYVKGIGPSSWDKGTHKKRPWEELRPRFGNSLMDGVDEVVAKESLSTLGVSGPYEELLFPSAIKLKTRCFTDGRGALSKPLNRPPLCTCLECCKFTCLVHYYVADLSLMMCSSQMWRAVCVMWVRLLSCNWLLTGRRRCECSESHTTVLGVDVDCWSGATSKDSAHGLF</sequence>
<keyword evidence="3" id="KW-1185">Reference proteome</keyword>
<dbReference type="GeneID" id="25274619"/>
<evidence type="ECO:0000313" key="2">
    <source>
        <dbReference type="EMBL" id="CDI82245.1"/>
    </source>
</evidence>
<reference evidence="2" key="2">
    <citation type="submission" date="2013-10" db="EMBL/GenBank/DDBJ databases">
        <authorList>
            <person name="Aslett M."/>
        </authorList>
    </citation>
    <scope>NUCLEOTIDE SEQUENCE</scope>
    <source>
        <strain evidence="2">Houghton</strain>
    </source>
</reference>
<evidence type="ECO:0000313" key="3">
    <source>
        <dbReference type="Proteomes" id="UP000018050"/>
    </source>
</evidence>
<dbReference type="AlphaFoldDB" id="U6GPX2"/>
<name>U6GPX2_EIMAC</name>
<reference evidence="2" key="1">
    <citation type="submission" date="2013-10" db="EMBL/GenBank/DDBJ databases">
        <title>Genomic analysis of the causative agents of coccidiosis in chickens.</title>
        <authorList>
            <person name="Reid A.J."/>
            <person name="Blake D."/>
            <person name="Billington K."/>
            <person name="Browne H."/>
            <person name="Dunn M."/>
            <person name="Hung S."/>
            <person name="Kawahara F."/>
            <person name="Miranda-Saavedra D."/>
            <person name="Mourier T."/>
            <person name="Nagra H."/>
            <person name="Otto T.D."/>
            <person name="Rawlings N."/>
            <person name="Sanchez A."/>
            <person name="Sanders M."/>
            <person name="Subramaniam C."/>
            <person name="Tay Y."/>
            <person name="Dear P."/>
            <person name="Doerig C."/>
            <person name="Gruber A."/>
            <person name="Parkinson J."/>
            <person name="Shirley M."/>
            <person name="Wan K.L."/>
            <person name="Berriman M."/>
            <person name="Tomley F."/>
            <person name="Pain A."/>
        </authorList>
    </citation>
    <scope>NUCLEOTIDE SEQUENCE</scope>
    <source>
        <strain evidence="2">Houghton</strain>
    </source>
</reference>
<accession>U6GPX2</accession>
<feature type="region of interest" description="Disordered" evidence="1">
    <location>
        <begin position="25"/>
        <end position="47"/>
    </location>
</feature>
<gene>
    <name evidence="2" type="ORF">EAH_00065490</name>
</gene>
<dbReference type="Proteomes" id="UP000018050">
    <property type="component" value="Unassembled WGS sequence"/>
</dbReference>